<dbReference type="Proteomes" id="UP000184212">
    <property type="component" value="Unassembled WGS sequence"/>
</dbReference>
<gene>
    <name evidence="6" type="ORF">SAMN04488109_2691</name>
</gene>
<evidence type="ECO:0000256" key="5">
    <source>
        <dbReference type="SAM" id="Phobius"/>
    </source>
</evidence>
<dbReference type="RefSeq" id="WP_073134395.1">
    <property type="nucleotide sequence ID" value="NZ_FQWQ01000001.1"/>
</dbReference>
<sequence length="418" mass="46443">MFDDVRLSKVNILIQQKKFAEAEKILKDSLAQDANNIHLLSLLAECNLQQDNLDAATTIINQAIGLSPDTPHLFYIKSRISIQQQNYPAAEENGKQAVALDPGDADYHALLANIKLARKRYQEALELANKALELDAENLLALNTRSTALLKLNKPDEAFATIEGALREQPNNPYTHANYGWSLLEKGNHKKALEHFAEALKHDPTFGYARAGMAEALKASNPVYKLFLKYAFFMGNLTSKYQWGVLIGFSIGVRALRNIARSNEGLQPYLVPIIIVLSLMAFSTWVITPISNLFLRFNRYGQLLLEDNEKTSANFVATSLALCIAGLLLYGVLSDEKFLAIAAFGLAMMVPLSVMFSPSKHKYALLIGTLLLTGLGLSAIGLTFSTGQLFNIMTPIFLFGFVAFQWVTNYFLIKEDNR</sequence>
<dbReference type="SUPFAM" id="SSF48452">
    <property type="entry name" value="TPR-like"/>
    <property type="match status" value="1"/>
</dbReference>
<evidence type="ECO:0000256" key="4">
    <source>
        <dbReference type="SAM" id="Coils"/>
    </source>
</evidence>
<dbReference type="AlphaFoldDB" id="A0A1M5P608"/>
<name>A0A1M5P608_9BACT</name>
<keyword evidence="1" id="KW-0677">Repeat</keyword>
<feature type="transmembrane region" description="Helical" evidence="5">
    <location>
        <begin position="363"/>
        <end position="384"/>
    </location>
</feature>
<dbReference type="PANTHER" id="PTHR44943">
    <property type="entry name" value="CELLULOSE SYNTHASE OPERON PROTEIN C"/>
    <property type="match status" value="1"/>
</dbReference>
<accession>A0A1M5P608</accession>
<keyword evidence="5" id="KW-0812">Transmembrane</keyword>
<feature type="transmembrane region" description="Helical" evidence="5">
    <location>
        <begin position="338"/>
        <end position="356"/>
    </location>
</feature>
<reference evidence="6 7" key="1">
    <citation type="submission" date="2016-11" db="EMBL/GenBank/DDBJ databases">
        <authorList>
            <person name="Jaros S."/>
            <person name="Januszkiewicz K."/>
            <person name="Wedrychowicz H."/>
        </authorList>
    </citation>
    <scope>NUCLEOTIDE SEQUENCE [LARGE SCALE GENOMIC DNA]</scope>
    <source>
        <strain evidence="6 7">DSM 24574</strain>
    </source>
</reference>
<dbReference type="InterPro" id="IPR019734">
    <property type="entry name" value="TPR_rpt"/>
</dbReference>
<organism evidence="6 7">
    <name type="scientific">Chryseolinea serpens</name>
    <dbReference type="NCBI Taxonomy" id="947013"/>
    <lineage>
        <taxon>Bacteria</taxon>
        <taxon>Pseudomonadati</taxon>
        <taxon>Bacteroidota</taxon>
        <taxon>Cytophagia</taxon>
        <taxon>Cytophagales</taxon>
        <taxon>Fulvivirgaceae</taxon>
        <taxon>Chryseolinea</taxon>
    </lineage>
</organism>
<evidence type="ECO:0000256" key="1">
    <source>
        <dbReference type="ARBA" id="ARBA00022737"/>
    </source>
</evidence>
<proteinExistence type="predicted"/>
<keyword evidence="4" id="KW-0175">Coiled coil</keyword>
<feature type="transmembrane region" description="Helical" evidence="5">
    <location>
        <begin position="315"/>
        <end position="332"/>
    </location>
</feature>
<dbReference type="STRING" id="947013.SAMN04488109_2691"/>
<keyword evidence="7" id="KW-1185">Reference proteome</keyword>
<protein>
    <submittedName>
        <fullName evidence="6">Tetratricopeptide repeat-containing protein</fullName>
    </submittedName>
</protein>
<keyword evidence="5" id="KW-0472">Membrane</keyword>
<dbReference type="OrthoDB" id="1489995at2"/>
<dbReference type="Pfam" id="PF14559">
    <property type="entry name" value="TPR_19"/>
    <property type="match status" value="1"/>
</dbReference>
<feature type="transmembrane region" description="Helical" evidence="5">
    <location>
        <begin position="390"/>
        <end position="413"/>
    </location>
</feature>
<dbReference type="InterPro" id="IPR051685">
    <property type="entry name" value="Ycf3/AcsC/BcsC/TPR_MFPF"/>
</dbReference>
<evidence type="ECO:0000313" key="7">
    <source>
        <dbReference type="Proteomes" id="UP000184212"/>
    </source>
</evidence>
<keyword evidence="5" id="KW-1133">Transmembrane helix</keyword>
<dbReference type="PANTHER" id="PTHR44943:SF5">
    <property type="entry name" value="BLL7697 PROTEIN"/>
    <property type="match status" value="1"/>
</dbReference>
<dbReference type="InterPro" id="IPR011990">
    <property type="entry name" value="TPR-like_helical_dom_sf"/>
</dbReference>
<dbReference type="EMBL" id="FQWQ01000001">
    <property type="protein sequence ID" value="SHG97155.1"/>
    <property type="molecule type" value="Genomic_DNA"/>
</dbReference>
<feature type="repeat" description="TPR" evidence="3">
    <location>
        <begin position="105"/>
        <end position="138"/>
    </location>
</feature>
<feature type="repeat" description="TPR" evidence="3">
    <location>
        <begin position="173"/>
        <end position="206"/>
    </location>
</feature>
<evidence type="ECO:0000256" key="3">
    <source>
        <dbReference type="PROSITE-ProRule" id="PRU00339"/>
    </source>
</evidence>
<dbReference type="PROSITE" id="PS50005">
    <property type="entry name" value="TPR"/>
    <property type="match status" value="2"/>
</dbReference>
<evidence type="ECO:0000256" key="2">
    <source>
        <dbReference type="ARBA" id="ARBA00022803"/>
    </source>
</evidence>
<feature type="transmembrane region" description="Helical" evidence="5">
    <location>
        <begin position="269"/>
        <end position="295"/>
    </location>
</feature>
<dbReference type="SMART" id="SM00028">
    <property type="entry name" value="TPR"/>
    <property type="match status" value="6"/>
</dbReference>
<evidence type="ECO:0000313" key="6">
    <source>
        <dbReference type="EMBL" id="SHG97155.1"/>
    </source>
</evidence>
<keyword evidence="2 3" id="KW-0802">TPR repeat</keyword>
<dbReference type="Pfam" id="PF13432">
    <property type="entry name" value="TPR_16"/>
    <property type="match status" value="2"/>
</dbReference>
<feature type="coiled-coil region" evidence="4">
    <location>
        <begin position="111"/>
        <end position="142"/>
    </location>
</feature>
<dbReference type="Gene3D" id="1.25.40.10">
    <property type="entry name" value="Tetratricopeptide repeat domain"/>
    <property type="match status" value="2"/>
</dbReference>